<dbReference type="SMART" id="SM00871">
    <property type="entry name" value="AraC_E_bind"/>
    <property type="match status" value="1"/>
</dbReference>
<evidence type="ECO:0000259" key="1">
    <source>
        <dbReference type="SMART" id="SM00871"/>
    </source>
</evidence>
<dbReference type="Proteomes" id="UP000192939">
    <property type="component" value="Unassembled WGS sequence"/>
</dbReference>
<comment type="caution">
    <text evidence="2">The sequence shown here is derived from an EMBL/GenBank/DDBJ whole genome shotgun (WGS) entry which is preliminary data.</text>
</comment>
<organism evidence="2 3">
    <name type="scientific">Paenibacillus barengoltzii J12</name>
    <dbReference type="NCBI Taxonomy" id="935846"/>
    <lineage>
        <taxon>Bacteria</taxon>
        <taxon>Bacillati</taxon>
        <taxon>Bacillota</taxon>
        <taxon>Bacilli</taxon>
        <taxon>Bacillales</taxon>
        <taxon>Paenibacillaceae</taxon>
        <taxon>Paenibacillus</taxon>
    </lineage>
</organism>
<dbReference type="InterPro" id="IPR010499">
    <property type="entry name" value="AraC_E-bd"/>
</dbReference>
<dbReference type="Pfam" id="PF06445">
    <property type="entry name" value="GyrI-like"/>
    <property type="match status" value="1"/>
</dbReference>
<dbReference type="InterPro" id="IPR011256">
    <property type="entry name" value="Reg_factor_effector_dom_sf"/>
</dbReference>
<proteinExistence type="predicted"/>
<accession>A0ABY1LT69</accession>
<dbReference type="EMBL" id="FXAE01000004">
    <property type="protein sequence ID" value="SME98472.1"/>
    <property type="molecule type" value="Genomic_DNA"/>
</dbReference>
<dbReference type="PANTHER" id="PTHR40055">
    <property type="entry name" value="TRANSCRIPTIONAL REGULATOR YGIV-RELATED"/>
    <property type="match status" value="1"/>
</dbReference>
<feature type="domain" description="AraC effector-binding" evidence="1">
    <location>
        <begin position="1"/>
        <end position="150"/>
    </location>
</feature>
<keyword evidence="3" id="KW-1185">Reference proteome</keyword>
<gene>
    <name evidence="2" type="ORF">SAMN02744124_00621</name>
</gene>
<sequence>MEFKVEKLPRYRFAYVRQVGPYGPGNIQAMERMKRWGAERNLLNHSAILLGIPWDNPETTPPKNCRYDACLVISQDEPLDDDTVHIGEISGGDYLVCTIKHTAQAMQQAWAELMPTLQAMGYQIDDRPILERYTGEMLLKEFCEICVPITSLN</sequence>
<dbReference type="SUPFAM" id="SSF55136">
    <property type="entry name" value="Probable bacterial effector-binding domain"/>
    <property type="match status" value="1"/>
</dbReference>
<reference evidence="2 3" key="1">
    <citation type="submission" date="2017-04" db="EMBL/GenBank/DDBJ databases">
        <authorList>
            <person name="Varghese N."/>
            <person name="Submissions S."/>
        </authorList>
    </citation>
    <scope>NUCLEOTIDE SEQUENCE [LARGE SCALE GENOMIC DNA]</scope>
    <source>
        <strain evidence="2 3">J12</strain>
    </source>
</reference>
<dbReference type="InterPro" id="IPR050908">
    <property type="entry name" value="SmbC-like"/>
</dbReference>
<protein>
    <submittedName>
        <fullName evidence="2">DNA gyrase inhibitor GyrI</fullName>
    </submittedName>
</protein>
<dbReference type="RefSeq" id="WP_085278292.1">
    <property type="nucleotide sequence ID" value="NZ_FXAE01000004.1"/>
</dbReference>
<evidence type="ECO:0000313" key="3">
    <source>
        <dbReference type="Proteomes" id="UP000192939"/>
    </source>
</evidence>
<dbReference type="InterPro" id="IPR029442">
    <property type="entry name" value="GyrI-like"/>
</dbReference>
<dbReference type="PANTHER" id="PTHR40055:SF1">
    <property type="entry name" value="TRANSCRIPTIONAL REGULATOR YGIV-RELATED"/>
    <property type="match status" value="1"/>
</dbReference>
<name>A0ABY1LT69_9BACL</name>
<evidence type="ECO:0000313" key="2">
    <source>
        <dbReference type="EMBL" id="SME98472.1"/>
    </source>
</evidence>
<dbReference type="Gene3D" id="3.20.80.10">
    <property type="entry name" value="Regulatory factor, effector binding domain"/>
    <property type="match status" value="1"/>
</dbReference>